<feature type="active site" evidence="1">
    <location>
        <position position="293"/>
    </location>
</feature>
<reference evidence="3 4" key="1">
    <citation type="submission" date="2019-02" db="EMBL/GenBank/DDBJ databases">
        <title>Genomic Encyclopedia of Type Strains, Phase IV (KMG-IV): sequencing the most valuable type-strain genomes for metagenomic binning, comparative biology and taxonomic classification.</title>
        <authorList>
            <person name="Goeker M."/>
        </authorList>
    </citation>
    <scope>NUCLEOTIDE SEQUENCE [LARGE SCALE GENOMIC DNA]</scope>
    <source>
        <strain evidence="3 4">DSM 21223</strain>
    </source>
</reference>
<dbReference type="NCBIfam" id="NF008427">
    <property type="entry name" value="PRK11263.1"/>
    <property type="match status" value="1"/>
</dbReference>
<dbReference type="SMART" id="SM00155">
    <property type="entry name" value="PLDc"/>
    <property type="match status" value="2"/>
</dbReference>
<dbReference type="Pfam" id="PF13091">
    <property type="entry name" value="PLDc_2"/>
    <property type="match status" value="2"/>
</dbReference>
<keyword evidence="4" id="KW-1185">Reference proteome</keyword>
<comment type="function">
    <text evidence="1">Catalyzes the phosphatidyl group transfer from one phosphatidylglycerol molecule to another to form cardiolipin (CL) (diphosphatidylglycerol) and glycerol.</text>
</comment>
<name>A0ABY0IMV8_9RHOO</name>
<feature type="domain" description="PLD phosphodiesterase" evidence="2">
    <location>
        <begin position="108"/>
        <end position="135"/>
    </location>
</feature>
<dbReference type="Gene3D" id="3.30.870.10">
    <property type="entry name" value="Endonuclease Chain A"/>
    <property type="match status" value="2"/>
</dbReference>
<feature type="active site" evidence="1">
    <location>
        <position position="300"/>
    </location>
</feature>
<evidence type="ECO:0000313" key="3">
    <source>
        <dbReference type="EMBL" id="RZT76212.1"/>
    </source>
</evidence>
<protein>
    <recommendedName>
        <fullName evidence="1">Cardiolipin synthase B</fullName>
        <shortName evidence="1">CL synthase</shortName>
        <ecNumber evidence="1">2.7.8.-</ecNumber>
    </recommendedName>
</protein>
<accession>A0ABY0IMV8</accession>
<comment type="subcellular location">
    <subcellularLocation>
        <location evidence="1">Cell membrane</location>
        <topology evidence="1">Peripheral membrane protein</topology>
    </subcellularLocation>
</comment>
<feature type="active site" evidence="1">
    <location>
        <position position="113"/>
    </location>
</feature>
<comment type="similarity">
    <text evidence="1">Belongs to the phospholipase D family. Cardiolipin synthase subfamily. ClsB sub-subfamily.</text>
</comment>
<dbReference type="EMBL" id="SHKM01000002">
    <property type="protein sequence ID" value="RZT76212.1"/>
    <property type="molecule type" value="Genomic_DNA"/>
</dbReference>
<dbReference type="PROSITE" id="PS50035">
    <property type="entry name" value="PLD"/>
    <property type="match status" value="2"/>
</dbReference>
<dbReference type="PANTHER" id="PTHR21248:SF22">
    <property type="entry name" value="PHOSPHOLIPASE D"/>
    <property type="match status" value="1"/>
</dbReference>
<keyword evidence="1" id="KW-0594">Phospholipid biosynthesis</keyword>
<dbReference type="Proteomes" id="UP000292136">
    <property type="component" value="Unassembled WGS sequence"/>
</dbReference>
<evidence type="ECO:0000259" key="2">
    <source>
        <dbReference type="PROSITE" id="PS50035"/>
    </source>
</evidence>
<keyword evidence="1" id="KW-0808">Transferase</keyword>
<dbReference type="HAMAP" id="MF_01917">
    <property type="entry name" value="Cardiolipin_synth_ClsB"/>
    <property type="match status" value="1"/>
</dbReference>
<dbReference type="CDD" id="cd09110">
    <property type="entry name" value="PLDc_CLS_1"/>
    <property type="match status" value="1"/>
</dbReference>
<keyword evidence="1" id="KW-1208">Phospholipid metabolism</keyword>
<comment type="catalytic activity">
    <reaction evidence="1">
        <text>2 a 1,2-diacyl-sn-glycero-3-phospho-(1'-sn-glycerol) = a cardiolipin + glycerol</text>
        <dbReference type="Rhea" id="RHEA:31451"/>
        <dbReference type="ChEBI" id="CHEBI:17754"/>
        <dbReference type="ChEBI" id="CHEBI:62237"/>
        <dbReference type="ChEBI" id="CHEBI:64716"/>
    </reaction>
</comment>
<keyword evidence="1" id="KW-0444">Lipid biosynthesis</keyword>
<evidence type="ECO:0000313" key="4">
    <source>
        <dbReference type="Proteomes" id="UP000292136"/>
    </source>
</evidence>
<feature type="active site" evidence="1">
    <location>
        <position position="295"/>
    </location>
</feature>
<gene>
    <name evidence="1" type="primary">clsB</name>
    <name evidence="3" type="ORF">EV678_2085</name>
</gene>
<keyword evidence="1" id="KW-0472">Membrane</keyword>
<feature type="active site" evidence="1">
    <location>
        <position position="120"/>
    </location>
</feature>
<proteinExistence type="inferred from homology"/>
<keyword evidence="1" id="KW-0443">Lipid metabolism</keyword>
<keyword evidence="1" id="KW-1003">Cell membrane</keyword>
<dbReference type="CDD" id="cd09159">
    <property type="entry name" value="PLDc_ybhO_like_2"/>
    <property type="match status" value="1"/>
</dbReference>
<dbReference type="InterPro" id="IPR030872">
    <property type="entry name" value="Cardiolipin_synth_ClsB"/>
</dbReference>
<dbReference type="RefSeq" id="WP_130459478.1">
    <property type="nucleotide sequence ID" value="NZ_SHKM01000002.1"/>
</dbReference>
<dbReference type="InterPro" id="IPR025202">
    <property type="entry name" value="PLD-like_dom"/>
</dbReference>
<evidence type="ECO:0000256" key="1">
    <source>
        <dbReference type="HAMAP-Rule" id="MF_01917"/>
    </source>
</evidence>
<dbReference type="PANTHER" id="PTHR21248">
    <property type="entry name" value="CARDIOLIPIN SYNTHASE"/>
    <property type="match status" value="1"/>
</dbReference>
<dbReference type="SUPFAM" id="SSF56024">
    <property type="entry name" value="Phospholipase D/nuclease"/>
    <property type="match status" value="2"/>
</dbReference>
<dbReference type="EC" id="2.7.8.-" evidence="1"/>
<feature type="active site" evidence="1">
    <location>
        <position position="115"/>
    </location>
</feature>
<comment type="caution">
    <text evidence="3">The sequence shown here is derived from an EMBL/GenBank/DDBJ whole genome shotgun (WGS) entry which is preliminary data.</text>
</comment>
<feature type="domain" description="PLD phosphodiesterase" evidence="2">
    <location>
        <begin position="288"/>
        <end position="315"/>
    </location>
</feature>
<sequence length="386" mass="43563">MDAAYLPGNRVTLLNSGDEFFPALLAAIDGAEREVHLETYIFEADETGQAVASALCRAARRGLKVRVLADGFGARDFPRTLMPALVADGVQVLIYRPELPDLGLRRHRLRRLHRKITVVDGRLAFVGGINIIDDRNTPHQIPPRFDYAVCVEGPLLEPIQRSVRHVWEIVVWASFRHRFRLPPPAPACCQPVGNQLAAFVVRDNIRHRRDIEDAYLQAIASAREEVILANAYFLPGRRFKEALREAAARGVRVTILLQGRVEYRLLHYASQALYGSLLEAGIRIVEYHRSFLHAKVAVVDRDWATVGSSNIDPFSLLLAREANVVVRDATFTAQLRSSLQQAMAEGGRELLPGRWRRIPWHSRWLRRLAYSLVRLMIGLAGYGARH</sequence>
<organism evidence="3 4">
    <name type="scientific">Azospira oryzae</name>
    <dbReference type="NCBI Taxonomy" id="146939"/>
    <lineage>
        <taxon>Bacteria</taxon>
        <taxon>Pseudomonadati</taxon>
        <taxon>Pseudomonadota</taxon>
        <taxon>Betaproteobacteria</taxon>
        <taxon>Rhodocyclales</taxon>
        <taxon>Rhodocyclaceae</taxon>
        <taxon>Azospira</taxon>
    </lineage>
</organism>
<dbReference type="InterPro" id="IPR001736">
    <property type="entry name" value="PLipase_D/transphosphatidylase"/>
</dbReference>